<evidence type="ECO:0000256" key="2">
    <source>
        <dbReference type="ARBA" id="ARBA00007175"/>
    </source>
</evidence>
<sequence>MEDQEPEKQLGRHISKRALRNKSLIISFDENDRREFVTGFHKRKKQRRKIAEKQQERKQREKRLAERKKRRLAIKMAYGEASELPEENPDAISAVNISEDEDDDENCDHVSTVN</sequence>
<comment type="similarity">
    <text evidence="2">Belongs to the RRP17 family.</text>
</comment>
<dbReference type="AlphaFoldDB" id="A0AA38CUN2"/>
<evidence type="ECO:0000256" key="3">
    <source>
        <dbReference type="ARBA" id="ARBA00023054"/>
    </source>
</evidence>
<evidence type="ECO:0000256" key="1">
    <source>
        <dbReference type="ARBA" id="ARBA00004604"/>
    </source>
</evidence>
<dbReference type="GO" id="GO:0005730">
    <property type="term" value="C:nucleolus"/>
    <property type="evidence" value="ECO:0007669"/>
    <property type="project" value="UniProtKB-SubCell"/>
</dbReference>
<accession>A0AA38CUN2</accession>
<evidence type="ECO:0000313" key="7">
    <source>
        <dbReference type="Proteomes" id="UP000824469"/>
    </source>
</evidence>
<comment type="caution">
    <text evidence="6">The sequence shown here is derived from an EMBL/GenBank/DDBJ whole genome shotgun (WGS) entry which is preliminary data.</text>
</comment>
<keyword evidence="4" id="KW-0539">Nucleus</keyword>
<name>A0AA38CUN2_TAXCH</name>
<dbReference type="PANTHER" id="PTHR14577">
    <property type="entry name" value="NUCLEOLAR PROTEIN 12"/>
    <property type="match status" value="1"/>
</dbReference>
<keyword evidence="3" id="KW-0175">Coiled coil</keyword>
<organism evidence="6 7">
    <name type="scientific">Taxus chinensis</name>
    <name type="common">Chinese yew</name>
    <name type="synonym">Taxus wallichiana var. chinensis</name>
    <dbReference type="NCBI Taxonomy" id="29808"/>
    <lineage>
        <taxon>Eukaryota</taxon>
        <taxon>Viridiplantae</taxon>
        <taxon>Streptophyta</taxon>
        <taxon>Embryophyta</taxon>
        <taxon>Tracheophyta</taxon>
        <taxon>Spermatophyta</taxon>
        <taxon>Pinopsida</taxon>
        <taxon>Pinidae</taxon>
        <taxon>Conifers II</taxon>
        <taxon>Cupressales</taxon>
        <taxon>Taxaceae</taxon>
        <taxon>Taxus</taxon>
    </lineage>
</organism>
<feature type="compositionally biased region" description="Basic and acidic residues" evidence="5">
    <location>
        <begin position="49"/>
        <end position="64"/>
    </location>
</feature>
<dbReference type="InterPro" id="IPR019186">
    <property type="entry name" value="Nucleolar_protein_12"/>
</dbReference>
<evidence type="ECO:0000256" key="5">
    <source>
        <dbReference type="SAM" id="MobiDB-lite"/>
    </source>
</evidence>
<proteinExistence type="inferred from homology"/>
<dbReference type="Proteomes" id="UP000824469">
    <property type="component" value="Unassembled WGS sequence"/>
</dbReference>
<gene>
    <name evidence="6" type="ORF">KI387_009256</name>
</gene>
<reference evidence="6 7" key="1">
    <citation type="journal article" date="2021" name="Nat. Plants">
        <title>The Taxus genome provides insights into paclitaxel biosynthesis.</title>
        <authorList>
            <person name="Xiong X."/>
            <person name="Gou J."/>
            <person name="Liao Q."/>
            <person name="Li Y."/>
            <person name="Zhou Q."/>
            <person name="Bi G."/>
            <person name="Li C."/>
            <person name="Du R."/>
            <person name="Wang X."/>
            <person name="Sun T."/>
            <person name="Guo L."/>
            <person name="Liang H."/>
            <person name="Lu P."/>
            <person name="Wu Y."/>
            <person name="Zhang Z."/>
            <person name="Ro D.K."/>
            <person name="Shang Y."/>
            <person name="Huang S."/>
            <person name="Yan J."/>
        </authorList>
    </citation>
    <scope>NUCLEOTIDE SEQUENCE [LARGE SCALE GENOMIC DNA]</scope>
    <source>
        <strain evidence="6">Ta-2019</strain>
    </source>
</reference>
<evidence type="ECO:0000256" key="4">
    <source>
        <dbReference type="ARBA" id="ARBA00023242"/>
    </source>
</evidence>
<evidence type="ECO:0000313" key="6">
    <source>
        <dbReference type="EMBL" id="KAH9304852.1"/>
    </source>
</evidence>
<protein>
    <recommendedName>
        <fullName evidence="8">Ribosomal RNA-processing protein 17</fullName>
    </recommendedName>
</protein>
<comment type="subcellular location">
    <subcellularLocation>
        <location evidence="1">Nucleus</location>
        <location evidence="1">Nucleolus</location>
    </subcellularLocation>
</comment>
<dbReference type="PANTHER" id="PTHR14577:SF0">
    <property type="entry name" value="NUCLEOLAR PROTEIN 12"/>
    <property type="match status" value="1"/>
</dbReference>
<feature type="region of interest" description="Disordered" evidence="5">
    <location>
        <begin position="39"/>
        <end position="114"/>
    </location>
</feature>
<keyword evidence="7" id="KW-1185">Reference proteome</keyword>
<feature type="non-terminal residue" evidence="6">
    <location>
        <position position="114"/>
    </location>
</feature>
<dbReference type="GO" id="GO:0019843">
    <property type="term" value="F:rRNA binding"/>
    <property type="evidence" value="ECO:0007669"/>
    <property type="project" value="TreeGrafter"/>
</dbReference>
<dbReference type="Pfam" id="PF09805">
    <property type="entry name" value="Nop25"/>
    <property type="match status" value="1"/>
</dbReference>
<dbReference type="EMBL" id="JAHRHJ020000008">
    <property type="protein sequence ID" value="KAH9304852.1"/>
    <property type="molecule type" value="Genomic_DNA"/>
</dbReference>
<evidence type="ECO:0008006" key="8">
    <source>
        <dbReference type="Google" id="ProtNLM"/>
    </source>
</evidence>